<dbReference type="Proteomes" id="UP001321861">
    <property type="component" value="Chromosome"/>
</dbReference>
<evidence type="ECO:0000313" key="2">
    <source>
        <dbReference type="Proteomes" id="UP001321861"/>
    </source>
</evidence>
<dbReference type="AlphaFoldDB" id="A0AAU9DIM5"/>
<protein>
    <submittedName>
        <fullName evidence="1">Uncharacterized protein</fullName>
    </submittedName>
</protein>
<dbReference type="RefSeq" id="WP_317636178.1">
    <property type="nucleotide sequence ID" value="NZ_AP026802.1"/>
</dbReference>
<sequence>MGFIWLTELKNGKEIEICLNLDKITHIYKEPSPDNCQCYQVHLIDKNDYLIIKDRGNHLTNTLFKNKAKE</sequence>
<keyword evidence="2" id="KW-1185">Reference proteome</keyword>
<evidence type="ECO:0000313" key="1">
    <source>
        <dbReference type="EMBL" id="BDR58261.1"/>
    </source>
</evidence>
<dbReference type="EMBL" id="AP026802">
    <property type="protein sequence ID" value="BDR58261.1"/>
    <property type="molecule type" value="Genomic_DNA"/>
</dbReference>
<accession>A0AAU9DIM5</accession>
<proteinExistence type="predicted"/>
<organism evidence="1 2">
    <name type="scientific">Xylocopilactobacillus apicola</name>
    <dbReference type="NCBI Taxonomy" id="2932184"/>
    <lineage>
        <taxon>Bacteria</taxon>
        <taxon>Bacillati</taxon>
        <taxon>Bacillota</taxon>
        <taxon>Bacilli</taxon>
        <taxon>Lactobacillales</taxon>
        <taxon>Lactobacillaceae</taxon>
        <taxon>Xylocopilactobacillus</taxon>
    </lineage>
</organism>
<gene>
    <name evidence="1" type="ORF">XA3_07020</name>
</gene>
<dbReference type="KEGG" id="xap:XA3_07020"/>
<name>A0AAU9DIM5_9LACO</name>
<reference evidence="1 2" key="1">
    <citation type="journal article" date="2023" name="Microbiol. Spectr.">
        <title>Symbiosis of Carpenter Bees with Uncharacterized Lactic Acid Bacteria Showing NAD Auxotrophy.</title>
        <authorList>
            <person name="Kawasaki S."/>
            <person name="Ozawa K."/>
            <person name="Mori T."/>
            <person name="Yamamoto A."/>
            <person name="Ito M."/>
            <person name="Ohkuma M."/>
            <person name="Sakamoto M."/>
            <person name="Matsutani M."/>
        </authorList>
    </citation>
    <scope>NUCLEOTIDE SEQUENCE [LARGE SCALE GENOMIC DNA]</scope>
    <source>
        <strain evidence="1 2">XA3</strain>
    </source>
</reference>